<comment type="subcellular location">
    <subcellularLocation>
        <location evidence="1">Nucleus</location>
    </subcellularLocation>
</comment>
<feature type="domain" description="KRAB" evidence="10">
    <location>
        <begin position="34"/>
        <end position="106"/>
    </location>
</feature>
<proteinExistence type="inferred from homology"/>
<dbReference type="PROSITE" id="PS00028">
    <property type="entry name" value="ZINC_FINGER_C2H2_1"/>
    <property type="match status" value="3"/>
</dbReference>
<dbReference type="Gene3D" id="6.10.140.140">
    <property type="match status" value="1"/>
</dbReference>
<reference evidence="11" key="1">
    <citation type="submission" date="2023-06" db="EMBL/GenBank/DDBJ databases">
        <title>Reference genome for the Northern bat (Eptesicus nilssonii), a most northern bat species.</title>
        <authorList>
            <person name="Laine V.N."/>
            <person name="Pulliainen A.T."/>
            <person name="Lilley T.M."/>
        </authorList>
    </citation>
    <scope>NUCLEOTIDE SEQUENCE</scope>
    <source>
        <strain evidence="11">BLF_Eptnil</strain>
        <tissue evidence="11">Kidney</tissue>
    </source>
</reference>
<evidence type="ECO:0000256" key="6">
    <source>
        <dbReference type="ARBA" id="ARBA00022833"/>
    </source>
</evidence>
<evidence type="ECO:0000256" key="7">
    <source>
        <dbReference type="ARBA" id="ARBA00023242"/>
    </source>
</evidence>
<feature type="domain" description="C2H2-type" evidence="9">
    <location>
        <begin position="489"/>
        <end position="516"/>
    </location>
</feature>
<dbReference type="InterPro" id="IPR036051">
    <property type="entry name" value="KRAB_dom_sf"/>
</dbReference>
<evidence type="ECO:0000256" key="2">
    <source>
        <dbReference type="ARBA" id="ARBA00006991"/>
    </source>
</evidence>
<dbReference type="InterPro" id="IPR013087">
    <property type="entry name" value="Znf_C2H2_type"/>
</dbReference>
<dbReference type="InterPro" id="IPR036236">
    <property type="entry name" value="Znf_C2H2_sf"/>
</dbReference>
<evidence type="ECO:0000313" key="12">
    <source>
        <dbReference type="Proteomes" id="UP001177744"/>
    </source>
</evidence>
<keyword evidence="12" id="KW-1185">Reference proteome</keyword>
<dbReference type="EMBL" id="JAULJE010000021">
    <property type="protein sequence ID" value="KAK1329626.1"/>
    <property type="molecule type" value="Genomic_DNA"/>
</dbReference>
<dbReference type="PROSITE" id="PS50805">
    <property type="entry name" value="KRAB"/>
    <property type="match status" value="1"/>
</dbReference>
<dbReference type="Proteomes" id="UP001177744">
    <property type="component" value="Unassembled WGS sequence"/>
</dbReference>
<dbReference type="FunFam" id="3.30.160.60:FF:000358">
    <property type="entry name" value="zinc finger protein 24"/>
    <property type="match status" value="1"/>
</dbReference>
<dbReference type="FunFam" id="3.30.160.60:FF:001498">
    <property type="entry name" value="Zinc finger protein 404"/>
    <property type="match status" value="1"/>
</dbReference>
<dbReference type="SMART" id="SM00349">
    <property type="entry name" value="KRAB"/>
    <property type="match status" value="1"/>
</dbReference>
<feature type="domain" description="C2H2-type" evidence="9">
    <location>
        <begin position="274"/>
        <end position="292"/>
    </location>
</feature>
<accession>A0AA40LDP1</accession>
<dbReference type="PANTHER" id="PTHR24381">
    <property type="entry name" value="ZINC FINGER PROTEIN"/>
    <property type="match status" value="1"/>
</dbReference>
<sequence>MDRSQGLSSFVTTWVSVLQPMGAMGDVEQWKQEMNFEDVAVTFSEEEWGLLDEAQRLLYCKMMVEVFALVSSVGCEHKTDDRSVSIEGESQVSVSKTTPATQRTHLCGRCFSVFKDILHLTESQASDFEQKAFFSNGCVRDFGFSANPHQQQGEANREKLWQEAVDRASFVTRFIFYLSELCSTSREVGETSQPCQGFSSTRPFTTLKIHTVVVRFQRNFSIEKGITNGMNVTKDFSSGEVKYEYNTVRKFSDVPLTTIDIGEFTLEKSPIHLFNQRSALINHYRVHTGENPCKCSECEKSFSGKSHLLIHQECTLEKYRINVEIVESASVRNLTSLFTTESTLEKNLMSAVYVGSPLMKILPSLNTTEFTLEKNRINVEIVESASVRNLTSLCTTESTLEKNLMSAVYVGSPLIKVLTSLNTYRVHTGEKPYQCRDCGKCFSLKSNLINHYRIHTGEKPYECSVCGKSFNQSSHLTKHNRVHTGEKPYECSDCGKSCSTSSTLFRHHRVHTGKGPHECIECGKCFATNLSSFST</sequence>
<feature type="domain" description="C2H2-type" evidence="9">
    <location>
        <begin position="433"/>
        <end position="460"/>
    </location>
</feature>
<evidence type="ECO:0000256" key="8">
    <source>
        <dbReference type="PROSITE-ProRule" id="PRU00042"/>
    </source>
</evidence>
<dbReference type="SUPFAM" id="SSF109640">
    <property type="entry name" value="KRAB domain (Kruppel-associated box)"/>
    <property type="match status" value="1"/>
</dbReference>
<dbReference type="InterPro" id="IPR001909">
    <property type="entry name" value="KRAB"/>
</dbReference>
<dbReference type="GO" id="GO:0000977">
    <property type="term" value="F:RNA polymerase II transcription regulatory region sequence-specific DNA binding"/>
    <property type="evidence" value="ECO:0007669"/>
    <property type="project" value="TreeGrafter"/>
</dbReference>
<dbReference type="PROSITE" id="PS50157">
    <property type="entry name" value="ZINC_FINGER_C2H2_2"/>
    <property type="match status" value="5"/>
</dbReference>
<gene>
    <name evidence="11" type="ORF">QTO34_009808</name>
</gene>
<evidence type="ECO:0000259" key="9">
    <source>
        <dbReference type="PROSITE" id="PS50157"/>
    </source>
</evidence>
<keyword evidence="6" id="KW-0862">Zinc</keyword>
<dbReference type="FunFam" id="3.30.160.60:FF:001158">
    <property type="entry name" value="zinc finger protein 22"/>
    <property type="match status" value="1"/>
</dbReference>
<comment type="caution">
    <text evidence="11">The sequence shown here is derived from an EMBL/GenBank/DDBJ whole genome shotgun (WGS) entry which is preliminary data.</text>
</comment>
<dbReference type="GO" id="GO:0005634">
    <property type="term" value="C:nucleus"/>
    <property type="evidence" value="ECO:0007669"/>
    <property type="project" value="UniProtKB-SubCell"/>
</dbReference>
<evidence type="ECO:0000256" key="1">
    <source>
        <dbReference type="ARBA" id="ARBA00004123"/>
    </source>
</evidence>
<dbReference type="SMART" id="SM00355">
    <property type="entry name" value="ZnF_C2H2"/>
    <property type="match status" value="4"/>
</dbReference>
<dbReference type="FunFam" id="3.30.160.60:FF:000295">
    <property type="entry name" value="zinc finger protein 19"/>
    <property type="match status" value="1"/>
</dbReference>
<dbReference type="SUPFAM" id="SSF57667">
    <property type="entry name" value="beta-beta-alpha zinc fingers"/>
    <property type="match status" value="3"/>
</dbReference>
<protein>
    <submittedName>
        <fullName evidence="11">Uncharacterized protein</fullName>
    </submittedName>
</protein>
<dbReference type="Pfam" id="PF00096">
    <property type="entry name" value="zf-C2H2"/>
    <property type="match status" value="4"/>
</dbReference>
<dbReference type="PANTHER" id="PTHR24381:SF304">
    <property type="entry name" value="ZINC FINGER PROTEIN 587B"/>
    <property type="match status" value="1"/>
</dbReference>
<feature type="domain" description="C2H2-type" evidence="9">
    <location>
        <begin position="461"/>
        <end position="488"/>
    </location>
</feature>
<dbReference type="GO" id="GO:0008270">
    <property type="term" value="F:zinc ion binding"/>
    <property type="evidence" value="ECO:0007669"/>
    <property type="project" value="UniProtKB-KW"/>
</dbReference>
<evidence type="ECO:0000259" key="10">
    <source>
        <dbReference type="PROSITE" id="PS50805"/>
    </source>
</evidence>
<organism evidence="11 12">
    <name type="scientific">Cnephaeus nilssonii</name>
    <name type="common">Northern bat</name>
    <name type="synonym">Eptesicus nilssonii</name>
    <dbReference type="NCBI Taxonomy" id="3371016"/>
    <lineage>
        <taxon>Eukaryota</taxon>
        <taxon>Metazoa</taxon>
        <taxon>Chordata</taxon>
        <taxon>Craniata</taxon>
        <taxon>Vertebrata</taxon>
        <taxon>Euteleostomi</taxon>
        <taxon>Mammalia</taxon>
        <taxon>Eutheria</taxon>
        <taxon>Laurasiatheria</taxon>
        <taxon>Chiroptera</taxon>
        <taxon>Yangochiroptera</taxon>
        <taxon>Vespertilionidae</taxon>
        <taxon>Cnephaeus</taxon>
    </lineage>
</organism>
<keyword evidence="3" id="KW-0479">Metal-binding</keyword>
<keyword evidence="4" id="KW-0677">Repeat</keyword>
<evidence type="ECO:0000256" key="5">
    <source>
        <dbReference type="ARBA" id="ARBA00022771"/>
    </source>
</evidence>
<dbReference type="GO" id="GO:0000981">
    <property type="term" value="F:DNA-binding transcription factor activity, RNA polymerase II-specific"/>
    <property type="evidence" value="ECO:0007669"/>
    <property type="project" value="TreeGrafter"/>
</dbReference>
<keyword evidence="7" id="KW-0539">Nucleus</keyword>
<dbReference type="CDD" id="cd07765">
    <property type="entry name" value="KRAB_A-box"/>
    <property type="match status" value="1"/>
</dbReference>
<evidence type="ECO:0000313" key="11">
    <source>
        <dbReference type="EMBL" id="KAK1329626.1"/>
    </source>
</evidence>
<keyword evidence="5 8" id="KW-0863">Zinc-finger</keyword>
<dbReference type="Pfam" id="PF01352">
    <property type="entry name" value="KRAB"/>
    <property type="match status" value="1"/>
</dbReference>
<dbReference type="Gene3D" id="3.30.160.60">
    <property type="entry name" value="Classic Zinc Finger"/>
    <property type="match status" value="5"/>
</dbReference>
<comment type="similarity">
    <text evidence="2">Belongs to the krueppel C2H2-type zinc-finger protein family.</text>
</comment>
<name>A0AA40LDP1_CNENI</name>
<feature type="domain" description="C2H2-type" evidence="9">
    <location>
        <begin position="293"/>
        <end position="321"/>
    </location>
</feature>
<dbReference type="AlphaFoldDB" id="A0AA40LDP1"/>
<evidence type="ECO:0000256" key="4">
    <source>
        <dbReference type="ARBA" id="ARBA00022737"/>
    </source>
</evidence>
<evidence type="ECO:0000256" key="3">
    <source>
        <dbReference type="ARBA" id="ARBA00022723"/>
    </source>
</evidence>